<dbReference type="AlphaFoldDB" id="A0A401IQ04"/>
<feature type="transmembrane region" description="Helical" evidence="1">
    <location>
        <begin position="7"/>
        <end position="25"/>
    </location>
</feature>
<protein>
    <submittedName>
        <fullName evidence="2">Uncharacterized protein</fullName>
    </submittedName>
</protein>
<dbReference type="Proteomes" id="UP000286848">
    <property type="component" value="Unassembled WGS sequence"/>
</dbReference>
<feature type="transmembrane region" description="Helical" evidence="1">
    <location>
        <begin position="72"/>
        <end position="89"/>
    </location>
</feature>
<evidence type="ECO:0000313" key="3">
    <source>
        <dbReference type="Proteomes" id="UP000286848"/>
    </source>
</evidence>
<gene>
    <name evidence="2" type="ORF">LFYK43_00490</name>
</gene>
<keyword evidence="1" id="KW-0812">Transmembrane</keyword>
<proteinExistence type="predicted"/>
<evidence type="ECO:0000256" key="1">
    <source>
        <dbReference type="SAM" id="Phobius"/>
    </source>
</evidence>
<feature type="transmembrane region" description="Helical" evidence="1">
    <location>
        <begin position="95"/>
        <end position="116"/>
    </location>
</feature>
<dbReference type="RefSeq" id="WP_124974262.1">
    <property type="nucleotide sequence ID" value="NZ_BFFP01000001.1"/>
</dbReference>
<sequence>MVDWKYAGIRLLINVPLVAAWFVLAYAKNSWLVILGFLLLFAAFVCDTFLLGKKSPYQGKKRKSTVRYFDGIFRISAVCLALIVIWLFPDKSSSFSIFNMVFPLLLVLTDVIPALFTKQKE</sequence>
<comment type="caution">
    <text evidence="2">The sequence shown here is derived from an EMBL/GenBank/DDBJ whole genome shotgun (WGS) entry which is preliminary data.</text>
</comment>
<evidence type="ECO:0000313" key="2">
    <source>
        <dbReference type="EMBL" id="GBG93590.1"/>
    </source>
</evidence>
<keyword evidence="1" id="KW-1133">Transmembrane helix</keyword>
<reference evidence="2 3" key="1">
    <citation type="journal article" date="2019" name="Int. J. Syst. Evol. Microbiol.">
        <title>Lactobacillus salitolerans sp. nov., a novel lactic acid bacterium isolated from spent mushroom substrates.</title>
        <authorList>
            <person name="Tohno M."/>
            <person name="Tanizawa Y."/>
            <person name="Kojima Y."/>
            <person name="Sakamoto M."/>
            <person name="Nakamura Y."/>
            <person name="Ohkuma M."/>
            <person name="Kobayashi H."/>
        </authorList>
    </citation>
    <scope>NUCLEOTIDE SEQUENCE [LARGE SCALE GENOMIC DNA]</scope>
    <source>
        <strain evidence="2 3">YK43</strain>
    </source>
</reference>
<keyword evidence="3" id="KW-1185">Reference proteome</keyword>
<name>A0A401IQ04_9LACO</name>
<keyword evidence="1" id="KW-0472">Membrane</keyword>
<accession>A0A401IQ04</accession>
<organism evidence="2 3">
    <name type="scientific">Ligilactobacillus salitolerans</name>
    <dbReference type="NCBI Taxonomy" id="1808352"/>
    <lineage>
        <taxon>Bacteria</taxon>
        <taxon>Bacillati</taxon>
        <taxon>Bacillota</taxon>
        <taxon>Bacilli</taxon>
        <taxon>Lactobacillales</taxon>
        <taxon>Lactobacillaceae</taxon>
        <taxon>Ligilactobacillus</taxon>
    </lineage>
</organism>
<dbReference type="EMBL" id="BFFP01000001">
    <property type="protein sequence ID" value="GBG93590.1"/>
    <property type="molecule type" value="Genomic_DNA"/>
</dbReference>
<dbReference type="OrthoDB" id="2332513at2"/>
<feature type="transmembrane region" description="Helical" evidence="1">
    <location>
        <begin position="31"/>
        <end position="51"/>
    </location>
</feature>